<comment type="cofactor">
    <cofactor evidence="1 6">
        <name>FAD</name>
        <dbReference type="ChEBI" id="CHEBI:57692"/>
    </cofactor>
</comment>
<dbReference type="Pfam" id="PF02771">
    <property type="entry name" value="Acyl-CoA_dh_N"/>
    <property type="match status" value="1"/>
</dbReference>
<dbReference type="InterPro" id="IPR013786">
    <property type="entry name" value="AcylCoA_DH/ox_N"/>
</dbReference>
<evidence type="ECO:0000256" key="2">
    <source>
        <dbReference type="ARBA" id="ARBA00009347"/>
    </source>
</evidence>
<protein>
    <submittedName>
        <fullName evidence="11">Acyl-CoA dehydrogenase family protein</fullName>
    </submittedName>
</protein>
<dbReference type="Proteomes" id="UP001569904">
    <property type="component" value="Unassembled WGS sequence"/>
</dbReference>
<dbReference type="Gene3D" id="2.40.110.10">
    <property type="entry name" value="Butyryl-CoA Dehydrogenase, subunit A, domain 2"/>
    <property type="match status" value="1"/>
</dbReference>
<dbReference type="Pfam" id="PF00441">
    <property type="entry name" value="Acyl-CoA_dh_1"/>
    <property type="match status" value="1"/>
</dbReference>
<evidence type="ECO:0000256" key="7">
    <source>
        <dbReference type="SAM" id="MobiDB-lite"/>
    </source>
</evidence>
<dbReference type="InterPro" id="IPR006091">
    <property type="entry name" value="Acyl-CoA_Oxase/DH_mid-dom"/>
</dbReference>
<dbReference type="RefSeq" id="WP_371939758.1">
    <property type="nucleotide sequence ID" value="NZ_JAXCEH010000003.1"/>
</dbReference>
<dbReference type="EMBL" id="JAXCEH010000003">
    <property type="protein sequence ID" value="MFA1553362.1"/>
    <property type="molecule type" value="Genomic_DNA"/>
</dbReference>
<evidence type="ECO:0000259" key="10">
    <source>
        <dbReference type="Pfam" id="PF02771"/>
    </source>
</evidence>
<reference evidence="11 12" key="1">
    <citation type="submission" date="2023-11" db="EMBL/GenBank/DDBJ databases">
        <title>Actinomadura monticuli sp. nov., isolated from volcanic ash.</title>
        <authorList>
            <person name="Lee S.D."/>
            <person name="Yang H."/>
            <person name="Kim I.S."/>
        </authorList>
    </citation>
    <scope>NUCLEOTIDE SEQUENCE [LARGE SCALE GENOMIC DNA]</scope>
    <source>
        <strain evidence="11 12">DSM 45346</strain>
    </source>
</reference>
<evidence type="ECO:0000256" key="6">
    <source>
        <dbReference type="RuleBase" id="RU362125"/>
    </source>
</evidence>
<gene>
    <name evidence="11" type="ORF">SM436_06625</name>
</gene>
<dbReference type="InterPro" id="IPR037069">
    <property type="entry name" value="AcylCoA_DH/ox_N_sf"/>
</dbReference>
<dbReference type="Pfam" id="PF02770">
    <property type="entry name" value="Acyl-CoA_dh_M"/>
    <property type="match status" value="1"/>
</dbReference>
<keyword evidence="5 6" id="KW-0560">Oxidoreductase</keyword>
<dbReference type="PANTHER" id="PTHR48083">
    <property type="entry name" value="MEDIUM-CHAIN SPECIFIC ACYL-COA DEHYDROGENASE, MITOCHONDRIAL-RELATED"/>
    <property type="match status" value="1"/>
</dbReference>
<name>A0ABV4QVS8_9ACTN</name>
<evidence type="ECO:0000313" key="12">
    <source>
        <dbReference type="Proteomes" id="UP001569904"/>
    </source>
</evidence>
<dbReference type="InterPro" id="IPR050741">
    <property type="entry name" value="Acyl-CoA_dehydrogenase"/>
</dbReference>
<dbReference type="InterPro" id="IPR036250">
    <property type="entry name" value="AcylCo_DH-like_C"/>
</dbReference>
<evidence type="ECO:0000256" key="5">
    <source>
        <dbReference type="ARBA" id="ARBA00023002"/>
    </source>
</evidence>
<dbReference type="InterPro" id="IPR009100">
    <property type="entry name" value="AcylCoA_DH/oxidase_NM_dom_sf"/>
</dbReference>
<dbReference type="PIRSF" id="PIRSF016578">
    <property type="entry name" value="HsaA"/>
    <property type="match status" value="1"/>
</dbReference>
<keyword evidence="3 6" id="KW-0285">Flavoprotein</keyword>
<feature type="compositionally biased region" description="Acidic residues" evidence="7">
    <location>
        <begin position="19"/>
        <end position="45"/>
    </location>
</feature>
<feature type="region of interest" description="Disordered" evidence="7">
    <location>
        <begin position="1"/>
        <end position="45"/>
    </location>
</feature>
<dbReference type="InterPro" id="IPR046373">
    <property type="entry name" value="Acyl-CoA_Oxase/DH_mid-dom_sf"/>
</dbReference>
<evidence type="ECO:0000256" key="4">
    <source>
        <dbReference type="ARBA" id="ARBA00022827"/>
    </source>
</evidence>
<feature type="domain" description="Acyl-CoA dehydrogenase/oxidase N-terminal" evidence="10">
    <location>
        <begin position="46"/>
        <end position="156"/>
    </location>
</feature>
<evidence type="ECO:0000256" key="1">
    <source>
        <dbReference type="ARBA" id="ARBA00001974"/>
    </source>
</evidence>
<sequence>MTEKTAPVPPDDTAAGEPLTDEPLTDEPLTDEPLTDEPLTDEPLTDEELRTAVREVAGRFDDAYWAEVDQEVRFPWEFYEAFASAGWLGIAIPAEYGGAGLGISAASSMVYEIAASGAGMNGCSPFHLTIFGLNLVAKHGGERLCRELLPAAATGDLHVCFAITEPDAGSDTSRIRTFARRDGADYVINGRKVWITKAAQSQKAVLLARTSEPREGRRPTDGLSMFVVDLAGPGIEMRAIPKMGRNAVSSYEVFLDDFRVPGSALVGEEGRGFTYLLDGINPERILLAHEALGIGRAALRRAVRYAGERVVFNRPIGQNQGIAFPLAEASMRLDAAELAARHAAARYDGGQPCGKEANTAKWLCADAGFAAADAAVQTHGGYGYAREYHVERYFRESRLMRIAPVSQEMVLNYISEHVLGLPKSY</sequence>
<organism evidence="11 12">
    <name type="scientific">Actinomadura chokoriensis</name>
    <dbReference type="NCBI Taxonomy" id="454156"/>
    <lineage>
        <taxon>Bacteria</taxon>
        <taxon>Bacillati</taxon>
        <taxon>Actinomycetota</taxon>
        <taxon>Actinomycetes</taxon>
        <taxon>Streptosporangiales</taxon>
        <taxon>Thermomonosporaceae</taxon>
        <taxon>Actinomadura</taxon>
    </lineage>
</organism>
<dbReference type="Gene3D" id="1.20.140.10">
    <property type="entry name" value="Butyryl-CoA Dehydrogenase, subunit A, domain 3"/>
    <property type="match status" value="1"/>
</dbReference>
<keyword evidence="12" id="KW-1185">Reference proteome</keyword>
<proteinExistence type="inferred from homology"/>
<comment type="similarity">
    <text evidence="2 6">Belongs to the acyl-CoA dehydrogenase family.</text>
</comment>
<dbReference type="SUPFAM" id="SSF47203">
    <property type="entry name" value="Acyl-CoA dehydrogenase C-terminal domain-like"/>
    <property type="match status" value="1"/>
</dbReference>
<evidence type="ECO:0000259" key="8">
    <source>
        <dbReference type="Pfam" id="PF00441"/>
    </source>
</evidence>
<evidence type="ECO:0000256" key="3">
    <source>
        <dbReference type="ARBA" id="ARBA00022630"/>
    </source>
</evidence>
<dbReference type="Gene3D" id="1.10.540.10">
    <property type="entry name" value="Acyl-CoA dehydrogenase/oxidase, N-terminal domain"/>
    <property type="match status" value="1"/>
</dbReference>
<dbReference type="InterPro" id="IPR009075">
    <property type="entry name" value="AcylCo_DH/oxidase_C"/>
</dbReference>
<dbReference type="PROSITE" id="PS00073">
    <property type="entry name" value="ACYL_COA_DH_2"/>
    <property type="match status" value="1"/>
</dbReference>
<comment type="caution">
    <text evidence="11">The sequence shown here is derived from an EMBL/GenBank/DDBJ whole genome shotgun (WGS) entry which is preliminary data.</text>
</comment>
<evidence type="ECO:0000259" key="9">
    <source>
        <dbReference type="Pfam" id="PF02770"/>
    </source>
</evidence>
<accession>A0ABV4QVS8</accession>
<dbReference type="PANTHER" id="PTHR48083:SF1">
    <property type="entry name" value="DEHYDROGENASE, PUTATIVE (AFU_ORTHOLOGUE AFUA_7G06510)-RELATED"/>
    <property type="match status" value="1"/>
</dbReference>
<feature type="domain" description="Acyl-CoA oxidase/dehydrogenase middle" evidence="9">
    <location>
        <begin position="160"/>
        <end position="257"/>
    </location>
</feature>
<feature type="domain" description="Acyl-CoA dehydrogenase/oxidase C-terminal" evidence="8">
    <location>
        <begin position="270"/>
        <end position="418"/>
    </location>
</feature>
<dbReference type="SUPFAM" id="SSF56645">
    <property type="entry name" value="Acyl-CoA dehydrogenase NM domain-like"/>
    <property type="match status" value="1"/>
</dbReference>
<keyword evidence="4 6" id="KW-0274">FAD</keyword>
<evidence type="ECO:0000313" key="11">
    <source>
        <dbReference type="EMBL" id="MFA1553362.1"/>
    </source>
</evidence>
<dbReference type="InterPro" id="IPR006089">
    <property type="entry name" value="Acyl-CoA_DH_CS"/>
</dbReference>